<dbReference type="SUPFAM" id="SSF56801">
    <property type="entry name" value="Acetyl-CoA synthetase-like"/>
    <property type="match status" value="1"/>
</dbReference>
<dbReference type="InterPro" id="IPR042099">
    <property type="entry name" value="ANL_N_sf"/>
</dbReference>
<evidence type="ECO:0000259" key="3">
    <source>
        <dbReference type="Pfam" id="PF00501"/>
    </source>
</evidence>
<comment type="similarity">
    <text evidence="1">Belongs to the ATP-dependent AMP-binding enzyme family.</text>
</comment>
<dbReference type="Pfam" id="PF13193">
    <property type="entry name" value="AMP-binding_C"/>
    <property type="match status" value="1"/>
</dbReference>
<evidence type="ECO:0000259" key="4">
    <source>
        <dbReference type="Pfam" id="PF13193"/>
    </source>
</evidence>
<name>A0ABS5HCD7_9GAMM</name>
<dbReference type="InterPro" id="IPR000873">
    <property type="entry name" value="AMP-dep_synth/lig_dom"/>
</dbReference>
<feature type="domain" description="AMP-binding enzyme C-terminal" evidence="4">
    <location>
        <begin position="360"/>
        <end position="440"/>
    </location>
</feature>
<sequence>MPSKLLDYIKLIPSDRFFLKTDGKNVTYMQLYKFTSDFIEEYSCLKGKNCALISQDRFSLALYLPAVDYLASSVFLQANDLDSSVVNNFYEKAGIEFIVTISKNNKIDIKSITSLKSYNIANGWLMATSGTTGSPKLVSYTLDRLISTAQKNIKRGADYNWGLCYDLNRFAGLQVYLQVVVAGSTLTISENDHSIHDMVNVFSINEVNAISATPSFWQKVLMSENSSQLQLTKITLGGEISTQSILDALAYQYKGATITHIYASTEAGVGFAVKDKRSGFPVGYLTENNGLDISIKIIDKELWIKSLRSNTQLLEGNLEVDEQGYVNTGDLVESIQDRVVFLGRSSGAINVGGNKVMPEKIEVVINENDIVSYSRVFGKSNSMIGSIVCAEIVLTAAGKSLDKKEVKKTIISQCKNELETYEVPVLLKFVDSIAINSTGKLIRF</sequence>
<dbReference type="EMBL" id="JAGSSV010000011">
    <property type="protein sequence ID" value="MBR7889317.1"/>
    <property type="molecule type" value="Genomic_DNA"/>
</dbReference>
<comment type="caution">
    <text evidence="5">The sequence shown here is derived from an EMBL/GenBank/DDBJ whole genome shotgun (WGS) entry which is preliminary data.</text>
</comment>
<gene>
    <name evidence="5" type="ORF">J9B83_10220</name>
</gene>
<evidence type="ECO:0000313" key="6">
    <source>
        <dbReference type="Proteomes" id="UP000679722"/>
    </source>
</evidence>
<proteinExistence type="inferred from homology"/>
<dbReference type="InterPro" id="IPR025110">
    <property type="entry name" value="AMP-bd_C"/>
</dbReference>
<dbReference type="InterPro" id="IPR045851">
    <property type="entry name" value="AMP-bd_C_sf"/>
</dbReference>
<feature type="domain" description="AMP-dependent synthetase/ligase" evidence="3">
    <location>
        <begin position="125"/>
        <end position="287"/>
    </location>
</feature>
<dbReference type="PANTHER" id="PTHR43201">
    <property type="entry name" value="ACYL-COA SYNTHETASE"/>
    <property type="match status" value="1"/>
</dbReference>
<dbReference type="Proteomes" id="UP000679722">
    <property type="component" value="Unassembled WGS sequence"/>
</dbReference>
<evidence type="ECO:0000256" key="1">
    <source>
        <dbReference type="ARBA" id="ARBA00006432"/>
    </source>
</evidence>
<accession>A0ABS5HCD7</accession>
<dbReference type="PANTHER" id="PTHR43201:SF5">
    <property type="entry name" value="MEDIUM-CHAIN ACYL-COA LIGASE ACSF2, MITOCHONDRIAL"/>
    <property type="match status" value="1"/>
</dbReference>
<dbReference type="Pfam" id="PF00501">
    <property type="entry name" value="AMP-binding"/>
    <property type="match status" value="1"/>
</dbReference>
<dbReference type="Gene3D" id="3.30.300.30">
    <property type="match status" value="1"/>
</dbReference>
<dbReference type="InterPro" id="IPR020845">
    <property type="entry name" value="AMP-binding_CS"/>
</dbReference>
<dbReference type="PROSITE" id="PS00455">
    <property type="entry name" value="AMP_BINDING"/>
    <property type="match status" value="1"/>
</dbReference>
<dbReference type="RefSeq" id="WP_211536659.1">
    <property type="nucleotide sequence ID" value="NZ_JAGSSV010000011.1"/>
</dbReference>
<evidence type="ECO:0000256" key="2">
    <source>
        <dbReference type="ARBA" id="ARBA00022598"/>
    </source>
</evidence>
<reference evidence="6" key="1">
    <citation type="submission" date="2023-07" db="EMBL/GenBank/DDBJ databases">
        <title>Marinomonas vulgaris A79, complete genome.</title>
        <authorList>
            <person name="Ying J.-J."/>
        </authorList>
    </citation>
    <scope>NUCLEOTIDE SEQUENCE [LARGE SCALE GENOMIC DNA]</scope>
    <source>
        <strain evidence="6">A79</strain>
    </source>
</reference>
<evidence type="ECO:0000313" key="5">
    <source>
        <dbReference type="EMBL" id="MBR7889317.1"/>
    </source>
</evidence>
<dbReference type="Gene3D" id="3.40.50.12780">
    <property type="entry name" value="N-terminal domain of ligase-like"/>
    <property type="match status" value="1"/>
</dbReference>
<keyword evidence="6" id="KW-1185">Reference proteome</keyword>
<organism evidence="5 6">
    <name type="scientific">Marinomonas vulgaris</name>
    <dbReference type="NCBI Taxonomy" id="2823372"/>
    <lineage>
        <taxon>Bacteria</taxon>
        <taxon>Pseudomonadati</taxon>
        <taxon>Pseudomonadota</taxon>
        <taxon>Gammaproteobacteria</taxon>
        <taxon>Oceanospirillales</taxon>
        <taxon>Oceanospirillaceae</taxon>
        <taxon>Marinomonas</taxon>
    </lineage>
</organism>
<keyword evidence="2" id="KW-0436">Ligase</keyword>
<protein>
    <submittedName>
        <fullName evidence="5">AMP-binding protein</fullName>
    </submittedName>
</protein>